<dbReference type="InterPro" id="IPR036837">
    <property type="entry name" value="Cation_efflux_CTD_sf"/>
</dbReference>
<evidence type="ECO:0000313" key="11">
    <source>
        <dbReference type="Proteomes" id="UP000253975"/>
    </source>
</evidence>
<evidence type="ECO:0000256" key="2">
    <source>
        <dbReference type="ARBA" id="ARBA00008114"/>
    </source>
</evidence>
<dbReference type="FunFam" id="1.20.1510.10:FF:000006">
    <property type="entry name" value="Divalent cation efflux transporter"/>
    <property type="match status" value="1"/>
</dbReference>
<dbReference type="GO" id="GO:0008324">
    <property type="term" value="F:monoatomic cation transmembrane transporter activity"/>
    <property type="evidence" value="ECO:0007669"/>
    <property type="project" value="InterPro"/>
</dbReference>
<comment type="caution">
    <text evidence="10">The sequence shown here is derived from an EMBL/GenBank/DDBJ whole genome shotgun (WGS) entry which is preliminary data.</text>
</comment>
<dbReference type="GO" id="GO:0016020">
    <property type="term" value="C:membrane"/>
    <property type="evidence" value="ECO:0007669"/>
    <property type="project" value="UniProtKB-SubCell"/>
</dbReference>
<name>A0A369L9L5_9ACTN</name>
<evidence type="ECO:0000256" key="3">
    <source>
        <dbReference type="ARBA" id="ARBA00022448"/>
    </source>
</evidence>
<dbReference type="Pfam" id="PF16916">
    <property type="entry name" value="ZT_dimer"/>
    <property type="match status" value="1"/>
</dbReference>
<gene>
    <name evidence="10" type="ORF">C1881_08910</name>
</gene>
<dbReference type="Pfam" id="PF01545">
    <property type="entry name" value="Cation_efflux"/>
    <property type="match status" value="1"/>
</dbReference>
<feature type="transmembrane region" description="Helical" evidence="7">
    <location>
        <begin position="24"/>
        <end position="44"/>
    </location>
</feature>
<keyword evidence="3" id="KW-0813">Transport</keyword>
<dbReference type="InterPro" id="IPR050291">
    <property type="entry name" value="CDF_Transporter"/>
</dbReference>
<sequence>MAQATQSDSSRQTSVDKTAVTKQVAAVGVGGNVALSAIKLIAGIMGNSTAMISDAIHSLSDVFATAIAFIGVRLAERDADATHPYGHERFECVASLMLGLILAGTGLAIGYSSIETIAARSYVSASAPTIVALAAAVLSIVVKEGMFWYTRHWARVLNSSAFMADAWHHRSDAISSIGALLGIGASMLGFAAGDAIASLAICVIILKVAYDVMKDALNNMTDTPCDHEFERKIGNCIEEVPGVVRIDALRTRKFGNRVYVDAEIAVDGQLKLIEAHEIAEAAHDAVEAGFEEVKHIMIHENPA</sequence>
<dbReference type="InterPro" id="IPR002524">
    <property type="entry name" value="Cation_efflux"/>
</dbReference>
<dbReference type="RefSeq" id="WP_114616174.1">
    <property type="nucleotide sequence ID" value="NZ_PPTO01000017.1"/>
</dbReference>
<evidence type="ECO:0000256" key="6">
    <source>
        <dbReference type="ARBA" id="ARBA00023136"/>
    </source>
</evidence>
<evidence type="ECO:0000256" key="4">
    <source>
        <dbReference type="ARBA" id="ARBA00022692"/>
    </source>
</evidence>
<organism evidence="10 11">
    <name type="scientific">Slackia isoflavoniconvertens</name>
    <dbReference type="NCBI Taxonomy" id="572010"/>
    <lineage>
        <taxon>Bacteria</taxon>
        <taxon>Bacillati</taxon>
        <taxon>Actinomycetota</taxon>
        <taxon>Coriobacteriia</taxon>
        <taxon>Eggerthellales</taxon>
        <taxon>Eggerthellaceae</taxon>
        <taxon>Slackia</taxon>
    </lineage>
</organism>
<feature type="domain" description="Cation efflux protein cytoplasmic" evidence="9">
    <location>
        <begin position="226"/>
        <end position="302"/>
    </location>
</feature>
<keyword evidence="6 7" id="KW-0472">Membrane</keyword>
<reference evidence="10 11" key="1">
    <citation type="journal article" date="2018" name="Elife">
        <title>Discovery and characterization of a prevalent human gut bacterial enzyme sufficient for the inactivation of a family of plant toxins.</title>
        <authorList>
            <person name="Koppel N."/>
            <person name="Bisanz J.E."/>
            <person name="Pandelia M.E."/>
            <person name="Turnbaugh P.J."/>
            <person name="Balskus E.P."/>
        </authorList>
    </citation>
    <scope>NUCLEOTIDE SEQUENCE [LARGE SCALE GENOMIC DNA]</scope>
    <source>
        <strain evidence="10 11">OB21 GAM31</strain>
    </source>
</reference>
<feature type="domain" description="Cation efflux protein transmembrane" evidence="8">
    <location>
        <begin position="27"/>
        <end position="218"/>
    </location>
</feature>
<dbReference type="EMBL" id="PPTO01000017">
    <property type="protein sequence ID" value="RDB55874.1"/>
    <property type="molecule type" value="Genomic_DNA"/>
</dbReference>
<evidence type="ECO:0000259" key="8">
    <source>
        <dbReference type="Pfam" id="PF01545"/>
    </source>
</evidence>
<dbReference type="PANTHER" id="PTHR43840">
    <property type="entry name" value="MITOCHONDRIAL METAL TRANSPORTER 1-RELATED"/>
    <property type="match status" value="1"/>
</dbReference>
<dbReference type="SUPFAM" id="SSF161111">
    <property type="entry name" value="Cation efflux protein transmembrane domain-like"/>
    <property type="match status" value="1"/>
</dbReference>
<comment type="similarity">
    <text evidence="2">Belongs to the cation diffusion facilitator (CDF) transporter (TC 2.A.4) family.</text>
</comment>
<dbReference type="Proteomes" id="UP000253975">
    <property type="component" value="Unassembled WGS sequence"/>
</dbReference>
<dbReference type="Gene3D" id="3.30.70.1350">
    <property type="entry name" value="Cation efflux protein, cytoplasmic domain"/>
    <property type="match status" value="1"/>
</dbReference>
<proteinExistence type="inferred from homology"/>
<evidence type="ECO:0000256" key="5">
    <source>
        <dbReference type="ARBA" id="ARBA00022989"/>
    </source>
</evidence>
<evidence type="ECO:0000259" key="9">
    <source>
        <dbReference type="Pfam" id="PF16916"/>
    </source>
</evidence>
<keyword evidence="4 7" id="KW-0812">Transmembrane</keyword>
<feature type="transmembrane region" description="Helical" evidence="7">
    <location>
        <begin position="177"/>
        <end position="210"/>
    </location>
</feature>
<feature type="transmembrane region" description="Helical" evidence="7">
    <location>
        <begin position="121"/>
        <end position="142"/>
    </location>
</feature>
<dbReference type="InterPro" id="IPR058533">
    <property type="entry name" value="Cation_efflux_TM"/>
</dbReference>
<evidence type="ECO:0000313" key="10">
    <source>
        <dbReference type="EMBL" id="RDB55874.1"/>
    </source>
</evidence>
<dbReference type="NCBIfam" id="TIGR01297">
    <property type="entry name" value="CDF"/>
    <property type="match status" value="1"/>
</dbReference>
<dbReference type="InterPro" id="IPR027470">
    <property type="entry name" value="Cation_efflux_CTD"/>
</dbReference>
<dbReference type="SUPFAM" id="SSF160240">
    <property type="entry name" value="Cation efflux protein cytoplasmic domain-like"/>
    <property type="match status" value="1"/>
</dbReference>
<keyword evidence="5 7" id="KW-1133">Transmembrane helix</keyword>
<dbReference type="InterPro" id="IPR027469">
    <property type="entry name" value="Cation_efflux_TMD_sf"/>
</dbReference>
<dbReference type="PANTHER" id="PTHR43840:SF15">
    <property type="entry name" value="MITOCHONDRIAL METAL TRANSPORTER 1-RELATED"/>
    <property type="match status" value="1"/>
</dbReference>
<dbReference type="AlphaFoldDB" id="A0A369L9L5"/>
<evidence type="ECO:0000256" key="1">
    <source>
        <dbReference type="ARBA" id="ARBA00004141"/>
    </source>
</evidence>
<comment type="subcellular location">
    <subcellularLocation>
        <location evidence="1">Membrane</location>
        <topology evidence="1">Multi-pass membrane protein</topology>
    </subcellularLocation>
</comment>
<feature type="transmembrane region" description="Helical" evidence="7">
    <location>
        <begin position="95"/>
        <end position="114"/>
    </location>
</feature>
<protein>
    <submittedName>
        <fullName evidence="10">Cation transporter</fullName>
    </submittedName>
</protein>
<dbReference type="Gene3D" id="1.20.1510.10">
    <property type="entry name" value="Cation efflux protein transmembrane domain"/>
    <property type="match status" value="1"/>
</dbReference>
<evidence type="ECO:0000256" key="7">
    <source>
        <dbReference type="SAM" id="Phobius"/>
    </source>
</evidence>
<accession>A0A369L9L5</accession>